<evidence type="ECO:0000256" key="12">
    <source>
        <dbReference type="ARBA" id="ARBA00023136"/>
    </source>
</evidence>
<dbReference type="Pfam" id="PF00069">
    <property type="entry name" value="Pkinase"/>
    <property type="match status" value="1"/>
</dbReference>
<dbReference type="SUPFAM" id="SSF51110">
    <property type="entry name" value="alpha-D-mannose-specific plant lectins"/>
    <property type="match status" value="1"/>
</dbReference>
<evidence type="ECO:0000256" key="7">
    <source>
        <dbReference type="ARBA" id="ARBA00022734"/>
    </source>
</evidence>
<dbReference type="Proteomes" id="UP000026915">
    <property type="component" value="Chromosome 9"/>
</dbReference>
<keyword evidence="11" id="KW-1133">Transmembrane helix</keyword>
<dbReference type="PROSITE" id="PS50011">
    <property type="entry name" value="PROTEIN_KINASE_DOM"/>
    <property type="match status" value="1"/>
</dbReference>
<dbReference type="InterPro" id="IPR051343">
    <property type="entry name" value="G-type_lectin_kinases/EP1-like"/>
</dbReference>
<evidence type="ECO:0000256" key="5">
    <source>
        <dbReference type="ARBA" id="ARBA00022692"/>
    </source>
</evidence>
<feature type="binding site" evidence="19">
    <location>
        <position position="539"/>
    </location>
    <ligand>
        <name>ATP</name>
        <dbReference type="ChEBI" id="CHEBI:30616"/>
    </ligand>
</feature>
<evidence type="ECO:0000256" key="6">
    <source>
        <dbReference type="ARBA" id="ARBA00022729"/>
    </source>
</evidence>
<evidence type="ECO:0000313" key="24">
    <source>
        <dbReference type="Proteomes" id="UP000026915"/>
    </source>
</evidence>
<keyword evidence="5" id="KW-0812">Transmembrane</keyword>
<dbReference type="InterPro" id="IPR024171">
    <property type="entry name" value="SRK-like_kinase"/>
</dbReference>
<dbReference type="SMART" id="SM00108">
    <property type="entry name" value="B_lectin"/>
    <property type="match status" value="1"/>
</dbReference>
<comment type="catalytic activity">
    <reaction evidence="17 18">
        <text>L-seryl-[protein] + ATP = O-phospho-L-seryl-[protein] + ADP + H(+)</text>
        <dbReference type="Rhea" id="RHEA:17989"/>
        <dbReference type="Rhea" id="RHEA-COMP:9863"/>
        <dbReference type="Rhea" id="RHEA-COMP:11604"/>
        <dbReference type="ChEBI" id="CHEBI:15378"/>
        <dbReference type="ChEBI" id="CHEBI:29999"/>
        <dbReference type="ChEBI" id="CHEBI:30616"/>
        <dbReference type="ChEBI" id="CHEBI:83421"/>
        <dbReference type="ChEBI" id="CHEBI:456216"/>
        <dbReference type="EC" id="2.7.11.1"/>
    </reaction>
</comment>
<keyword evidence="9 18" id="KW-0418">Kinase</keyword>
<evidence type="ECO:0000259" key="21">
    <source>
        <dbReference type="PROSITE" id="PS50011"/>
    </source>
</evidence>
<dbReference type="GO" id="GO:0030246">
    <property type="term" value="F:carbohydrate binding"/>
    <property type="evidence" value="ECO:0007669"/>
    <property type="project" value="UniProtKB-KW"/>
</dbReference>
<evidence type="ECO:0000256" key="11">
    <source>
        <dbReference type="ARBA" id="ARBA00022989"/>
    </source>
</evidence>
<evidence type="ECO:0000256" key="4">
    <source>
        <dbReference type="ARBA" id="ARBA00022679"/>
    </source>
</evidence>
<dbReference type="PROSITE" id="PS50927">
    <property type="entry name" value="BULB_LECTIN"/>
    <property type="match status" value="1"/>
</dbReference>
<dbReference type="GO" id="GO:0005524">
    <property type="term" value="F:ATP binding"/>
    <property type="evidence" value="ECO:0007669"/>
    <property type="project" value="UniProtKB-UniRule"/>
</dbReference>
<dbReference type="InterPro" id="IPR001480">
    <property type="entry name" value="Bulb-type_lectin_dom"/>
</dbReference>
<feature type="chain" id="PRO_5001603159" description="Receptor-like serine/threonine-protein kinase" evidence="20">
    <location>
        <begin position="25"/>
        <end position="806"/>
    </location>
</feature>
<dbReference type="SUPFAM" id="SSF56112">
    <property type="entry name" value="Protein kinase-like (PK-like)"/>
    <property type="match status" value="1"/>
</dbReference>
<dbReference type="HOGENOM" id="CLU_000288_116_2_1"/>
<comment type="catalytic activity">
    <reaction evidence="16 18">
        <text>L-threonyl-[protein] + ATP = O-phospho-L-threonyl-[protein] + ADP + H(+)</text>
        <dbReference type="Rhea" id="RHEA:46608"/>
        <dbReference type="Rhea" id="RHEA-COMP:11060"/>
        <dbReference type="Rhea" id="RHEA-COMP:11605"/>
        <dbReference type="ChEBI" id="CHEBI:15378"/>
        <dbReference type="ChEBI" id="CHEBI:30013"/>
        <dbReference type="ChEBI" id="CHEBI:30616"/>
        <dbReference type="ChEBI" id="CHEBI:61977"/>
        <dbReference type="ChEBI" id="CHEBI:456216"/>
        <dbReference type="EC" id="2.7.11.1"/>
    </reaction>
</comment>
<evidence type="ECO:0000256" key="9">
    <source>
        <dbReference type="ARBA" id="ARBA00022777"/>
    </source>
</evidence>
<comment type="subcellular location">
    <subcellularLocation>
        <location evidence="1">Membrane</location>
        <topology evidence="1">Single-pass type I membrane protein</topology>
    </subcellularLocation>
</comment>
<feature type="domain" description="Bulb-type lectin" evidence="22">
    <location>
        <begin position="27"/>
        <end position="147"/>
    </location>
</feature>
<dbReference type="PANTHER" id="PTHR47976">
    <property type="entry name" value="G-TYPE LECTIN S-RECEPTOR-LIKE SERINE/THREONINE-PROTEIN KINASE SD2-5"/>
    <property type="match status" value="1"/>
</dbReference>
<dbReference type="CDD" id="cd14066">
    <property type="entry name" value="STKc_IRAK"/>
    <property type="match status" value="1"/>
</dbReference>
<dbReference type="CDD" id="cd01098">
    <property type="entry name" value="PAN_AP_plant"/>
    <property type="match status" value="1"/>
</dbReference>
<dbReference type="PANTHER" id="PTHR47976:SF47">
    <property type="entry name" value="RECEPTOR-LIKE SERINE_THREONINE-PROTEIN KINASE"/>
    <property type="match status" value="1"/>
</dbReference>
<dbReference type="InterPro" id="IPR011009">
    <property type="entry name" value="Kinase-like_dom_sf"/>
</dbReference>
<dbReference type="FunFam" id="2.90.10.10:FF:000041">
    <property type="entry name" value="Uncharacterized protein"/>
    <property type="match status" value="1"/>
</dbReference>
<evidence type="ECO:0000313" key="23">
    <source>
        <dbReference type="EMBL" id="EOY32491.1"/>
    </source>
</evidence>
<dbReference type="InParanoid" id="A0A061GSK6"/>
<keyword evidence="2 18" id="KW-0723">Serine/threonine-protein kinase</keyword>
<evidence type="ECO:0000256" key="10">
    <source>
        <dbReference type="ARBA" id="ARBA00022840"/>
    </source>
</evidence>
<dbReference type="Pfam" id="PF01453">
    <property type="entry name" value="B_lectin"/>
    <property type="match status" value="1"/>
</dbReference>
<dbReference type="GO" id="GO:0004674">
    <property type="term" value="F:protein serine/threonine kinase activity"/>
    <property type="evidence" value="ECO:0007669"/>
    <property type="project" value="UniProtKB-KW"/>
</dbReference>
<gene>
    <name evidence="23" type="ORF">TCM_040440</name>
</gene>
<dbReference type="GO" id="GO:0106310">
    <property type="term" value="F:protein serine kinase activity"/>
    <property type="evidence" value="ECO:0007669"/>
    <property type="project" value="RHEA"/>
</dbReference>
<dbReference type="Gene3D" id="1.10.510.10">
    <property type="entry name" value="Transferase(Phosphotransferase) domain 1"/>
    <property type="match status" value="1"/>
</dbReference>
<dbReference type="eggNOG" id="ENOG502QQEW">
    <property type="taxonomic scope" value="Eukaryota"/>
</dbReference>
<evidence type="ECO:0000256" key="18">
    <source>
        <dbReference type="PIRNR" id="PIRNR000641"/>
    </source>
</evidence>
<keyword evidence="6 20" id="KW-0732">Signal</keyword>
<dbReference type="FunFam" id="3.30.200.20:FF:000059">
    <property type="entry name" value="S-receptor-like serine/threonine-protein kinase"/>
    <property type="match status" value="1"/>
</dbReference>
<evidence type="ECO:0000256" key="8">
    <source>
        <dbReference type="ARBA" id="ARBA00022741"/>
    </source>
</evidence>
<evidence type="ECO:0000256" key="1">
    <source>
        <dbReference type="ARBA" id="ARBA00004479"/>
    </source>
</evidence>
<evidence type="ECO:0000256" key="2">
    <source>
        <dbReference type="ARBA" id="ARBA00022527"/>
    </source>
</evidence>
<dbReference type="Gene3D" id="2.90.10.10">
    <property type="entry name" value="Bulb-type lectin domain"/>
    <property type="match status" value="2"/>
</dbReference>
<keyword evidence="10 18" id="KW-0067">ATP-binding</keyword>
<dbReference type="InterPro" id="IPR017441">
    <property type="entry name" value="Protein_kinase_ATP_BS"/>
</dbReference>
<dbReference type="EC" id="2.7.11.1" evidence="18"/>
<sequence>MDFITPYSLCFLLLFLLFTFFTGAQFYENISLGSFLTAGKDNSFWASHSGEFAFGFKQIQNGDFILAIWFNQIPEKTIVWSANRNKLVQRGSTVRLTEQGWLVLIDQTGRQIWSAYGGTEVAYAAMLNTGNFILANHKSDNLWESFHHPTDTLLPTQTFNQGSKLIACYLEANHSTGRFLLTLESDGNLVLYTTAFPVDSPNYAYWSTETFDGSSQVIFNQSGYVYLVEKNGSMINVLPGGASTEDFFQRAILEYDGAFRHYVYPKNNGSTSGRWPLTWSPLSFIPSNICTSITGQVGCGACGFNSYCTIGNDQRRKCQCPQGYSFFDPNDVMKGCKQDFVPQSCDNASLEAELFEFLEMQNTDWPLSDYEHFELVSEDWCREACLSDCFCVVAIFRDTNCWKKKLPLSNGRMDTSVGGKALIKIRKDSSNLQPADPDEEKKHHSTLFIIGSVLFSSSVSLNFLLLIAAVMSAFHFYNRKNNTFQQYPVMPGINLRCFTYNELQKATNGFKEELGKGAFSTVYKGVLALDDKIFIAVKKLNNMVSENDKEFKTEVTAIGQTNHRNLVQLLGFCSEGQHRHLVYEFMSNGSLRDFLFRGSTPNWYLRIQIALGTARGLSYLHEECSIQIIHCDIKPQNVLLDDALTARICDFGLAKLLKAEQTQTSTAIRGTRGYVAPEWFKNLPITAKVDVYSFGILFLELICCRKNFAPEVKDENQMVLADWAYDSYKEENVHVLVQDDQDAIYDIRRLKKYVMIAIWCIQEDPALRPTMKKVVQMIEGAVEVPVPPDPCSSQYTSSSIDMSRFH</sequence>
<accession>A0A061GSK6</accession>
<keyword evidence="24" id="KW-1185">Reference proteome</keyword>
<dbReference type="InterPro" id="IPR000719">
    <property type="entry name" value="Prot_kinase_dom"/>
</dbReference>
<dbReference type="Gene3D" id="3.30.200.20">
    <property type="entry name" value="Phosphorylase Kinase, domain 1"/>
    <property type="match status" value="1"/>
</dbReference>
<dbReference type="FunFam" id="1.10.510.10:FF:000237">
    <property type="entry name" value="G-type lectin S-receptor-like serine/threonine-protein kinase"/>
    <property type="match status" value="1"/>
</dbReference>
<dbReference type="InterPro" id="IPR036426">
    <property type="entry name" value="Bulb-type_lectin_dom_sf"/>
</dbReference>
<evidence type="ECO:0000256" key="17">
    <source>
        <dbReference type="ARBA" id="ARBA00048679"/>
    </source>
</evidence>
<evidence type="ECO:0000256" key="14">
    <source>
        <dbReference type="ARBA" id="ARBA00023170"/>
    </source>
</evidence>
<evidence type="ECO:0000256" key="3">
    <source>
        <dbReference type="ARBA" id="ARBA00022536"/>
    </source>
</evidence>
<evidence type="ECO:0000256" key="13">
    <source>
        <dbReference type="ARBA" id="ARBA00023157"/>
    </source>
</evidence>
<dbReference type="PROSITE" id="PS00107">
    <property type="entry name" value="PROTEIN_KINASE_ATP"/>
    <property type="match status" value="1"/>
</dbReference>
<evidence type="ECO:0000256" key="16">
    <source>
        <dbReference type="ARBA" id="ARBA00047899"/>
    </source>
</evidence>
<protein>
    <recommendedName>
        <fullName evidence="18">Receptor-like serine/threonine-protein kinase</fullName>
        <ecNumber evidence="18">2.7.11.1</ecNumber>
    </recommendedName>
</protein>
<feature type="domain" description="Protein kinase" evidence="21">
    <location>
        <begin position="508"/>
        <end position="782"/>
    </location>
</feature>
<dbReference type="PROSITE" id="PS00108">
    <property type="entry name" value="PROTEIN_KINASE_ST"/>
    <property type="match status" value="1"/>
</dbReference>
<dbReference type="PIRSF" id="PIRSF000641">
    <property type="entry name" value="SRK"/>
    <property type="match status" value="1"/>
</dbReference>
<dbReference type="AlphaFoldDB" id="A0A061GSK6"/>
<keyword evidence="3" id="KW-0245">EGF-like domain</keyword>
<keyword evidence="7" id="KW-0430">Lectin</keyword>
<name>A0A061GSK6_THECC</name>
<feature type="signal peptide" evidence="20">
    <location>
        <begin position="1"/>
        <end position="24"/>
    </location>
</feature>
<keyword evidence="14 23" id="KW-0675">Receptor</keyword>
<keyword evidence="15" id="KW-0325">Glycoprotein</keyword>
<dbReference type="GO" id="GO:0004672">
    <property type="term" value="F:protein kinase activity"/>
    <property type="evidence" value="ECO:0000318"/>
    <property type="project" value="GO_Central"/>
</dbReference>
<dbReference type="SMART" id="SM00220">
    <property type="entry name" value="S_TKc"/>
    <property type="match status" value="1"/>
</dbReference>
<proteinExistence type="inferred from homology"/>
<evidence type="ECO:0000259" key="22">
    <source>
        <dbReference type="PROSITE" id="PS50927"/>
    </source>
</evidence>
<evidence type="ECO:0000256" key="15">
    <source>
        <dbReference type="ARBA" id="ARBA00023180"/>
    </source>
</evidence>
<dbReference type="EMBL" id="CM001887">
    <property type="protein sequence ID" value="EOY32491.1"/>
    <property type="molecule type" value="Genomic_DNA"/>
</dbReference>
<keyword evidence="13" id="KW-1015">Disulfide bond</keyword>
<dbReference type="InterPro" id="IPR008271">
    <property type="entry name" value="Ser/Thr_kinase_AS"/>
</dbReference>
<dbReference type="Gramene" id="EOY32491">
    <property type="protein sequence ID" value="EOY32491"/>
    <property type="gene ID" value="TCM_040440"/>
</dbReference>
<dbReference type="CDD" id="cd00028">
    <property type="entry name" value="B_lectin"/>
    <property type="match status" value="1"/>
</dbReference>
<evidence type="ECO:0000256" key="20">
    <source>
        <dbReference type="SAM" id="SignalP"/>
    </source>
</evidence>
<keyword evidence="12" id="KW-0472">Membrane</keyword>
<comment type="similarity">
    <text evidence="18">Belongs to the protein kinase superfamily. Ser/Thr protein kinase family.</text>
</comment>
<evidence type="ECO:0000256" key="19">
    <source>
        <dbReference type="PROSITE-ProRule" id="PRU10141"/>
    </source>
</evidence>
<dbReference type="GO" id="GO:0016020">
    <property type="term" value="C:membrane"/>
    <property type="evidence" value="ECO:0007669"/>
    <property type="project" value="UniProtKB-SubCell"/>
</dbReference>
<keyword evidence="4 18" id="KW-0808">Transferase</keyword>
<reference evidence="23 24" key="1">
    <citation type="journal article" date="2013" name="Genome Biol.">
        <title>The genome sequence of the most widely cultivated cacao type and its use to identify candidate genes regulating pod color.</title>
        <authorList>
            <person name="Motamayor J.C."/>
            <person name="Mockaitis K."/>
            <person name="Schmutz J."/>
            <person name="Haiminen N."/>
            <person name="Iii D.L."/>
            <person name="Cornejo O."/>
            <person name="Findley S.D."/>
            <person name="Zheng P."/>
            <person name="Utro F."/>
            <person name="Royaert S."/>
            <person name="Saski C."/>
            <person name="Jenkins J."/>
            <person name="Podicheti R."/>
            <person name="Zhao M."/>
            <person name="Scheffler B.E."/>
            <person name="Stack J.C."/>
            <person name="Feltus F.A."/>
            <person name="Mustiga G.M."/>
            <person name="Amores F."/>
            <person name="Phillips W."/>
            <person name="Marelli J.P."/>
            <person name="May G.D."/>
            <person name="Shapiro H."/>
            <person name="Ma J."/>
            <person name="Bustamante C.D."/>
            <person name="Schnell R.J."/>
            <person name="Main D."/>
            <person name="Gilbert D."/>
            <person name="Parida L."/>
            <person name="Kuhn D.N."/>
        </authorList>
    </citation>
    <scope>NUCLEOTIDE SEQUENCE [LARGE SCALE GENOMIC DNA]</scope>
    <source>
        <strain evidence="24">cv. Matina 1-6</strain>
    </source>
</reference>
<organism evidence="23 24">
    <name type="scientific">Theobroma cacao</name>
    <name type="common">Cacao</name>
    <name type="synonym">Cocoa</name>
    <dbReference type="NCBI Taxonomy" id="3641"/>
    <lineage>
        <taxon>Eukaryota</taxon>
        <taxon>Viridiplantae</taxon>
        <taxon>Streptophyta</taxon>
        <taxon>Embryophyta</taxon>
        <taxon>Tracheophyta</taxon>
        <taxon>Spermatophyta</taxon>
        <taxon>Magnoliopsida</taxon>
        <taxon>eudicotyledons</taxon>
        <taxon>Gunneridae</taxon>
        <taxon>Pentapetalae</taxon>
        <taxon>rosids</taxon>
        <taxon>malvids</taxon>
        <taxon>Malvales</taxon>
        <taxon>Malvaceae</taxon>
        <taxon>Byttnerioideae</taxon>
        <taxon>Theobroma</taxon>
    </lineage>
</organism>
<dbReference type="OMA" id="DPNDVMK"/>
<dbReference type="FunFam" id="2.90.10.10:FF:000013">
    <property type="entry name" value="G-type lectin S-receptor-like serine/threonine-protein kinase LECRK1"/>
    <property type="match status" value="1"/>
</dbReference>
<keyword evidence="8 18" id="KW-0547">Nucleotide-binding</keyword>